<keyword evidence="2" id="KW-1185">Reference proteome</keyword>
<name>A0A370T8Y1_9HELO</name>
<comment type="caution">
    <text evidence="1">The sequence shown here is derived from an EMBL/GenBank/DDBJ whole genome shotgun (WGS) entry which is preliminary data.</text>
</comment>
<evidence type="ECO:0000313" key="1">
    <source>
        <dbReference type="EMBL" id="RDL29954.1"/>
    </source>
</evidence>
<protein>
    <submittedName>
        <fullName evidence="1">Uncharacterized protein</fullName>
    </submittedName>
</protein>
<dbReference type="GeneID" id="43603430"/>
<reference evidence="1 2" key="1">
    <citation type="journal article" date="2018" name="IMA Fungus">
        <title>IMA Genome-F 9: Draft genome sequence of Annulohypoxylon stygium, Aspergillus mulundensis, Berkeleyomyces basicola (syn. Thielaviopsis basicola), Ceratocystis smalleyi, two Cercospora beticola strains, Coleophoma cylindrospora, Fusarium fracticaudum, Phialophora cf. hyalina, and Morchella septimelata.</title>
        <authorList>
            <person name="Wingfield B.D."/>
            <person name="Bills G.F."/>
            <person name="Dong Y."/>
            <person name="Huang W."/>
            <person name="Nel W.J."/>
            <person name="Swalarsk-Parry B.S."/>
            <person name="Vaghefi N."/>
            <person name="Wilken P.M."/>
            <person name="An Z."/>
            <person name="de Beer Z.W."/>
            <person name="De Vos L."/>
            <person name="Chen L."/>
            <person name="Duong T.A."/>
            <person name="Gao Y."/>
            <person name="Hammerbacher A."/>
            <person name="Kikkert J.R."/>
            <person name="Li Y."/>
            <person name="Li H."/>
            <person name="Li K."/>
            <person name="Li Q."/>
            <person name="Liu X."/>
            <person name="Ma X."/>
            <person name="Naidoo K."/>
            <person name="Pethybridge S.J."/>
            <person name="Sun J."/>
            <person name="Steenkamp E.T."/>
            <person name="van der Nest M.A."/>
            <person name="van Wyk S."/>
            <person name="Wingfield M.J."/>
            <person name="Xiong C."/>
            <person name="Yue Q."/>
            <person name="Zhang X."/>
        </authorList>
    </citation>
    <scope>NUCLEOTIDE SEQUENCE [LARGE SCALE GENOMIC DNA]</scope>
    <source>
        <strain evidence="1 2">BP 5553</strain>
    </source>
</reference>
<gene>
    <name evidence="1" type="ORF">BP5553_10581</name>
</gene>
<proteinExistence type="predicted"/>
<accession>A0A370T8Y1</accession>
<dbReference type="EMBL" id="NPIC01000017">
    <property type="protein sequence ID" value="RDL29954.1"/>
    <property type="molecule type" value="Genomic_DNA"/>
</dbReference>
<dbReference type="Proteomes" id="UP000254866">
    <property type="component" value="Unassembled WGS sequence"/>
</dbReference>
<dbReference type="AlphaFoldDB" id="A0A370T8Y1"/>
<evidence type="ECO:0000313" key="2">
    <source>
        <dbReference type="Proteomes" id="UP000254866"/>
    </source>
</evidence>
<organism evidence="1 2">
    <name type="scientific">Venustampulla echinocandica</name>
    <dbReference type="NCBI Taxonomy" id="2656787"/>
    <lineage>
        <taxon>Eukaryota</taxon>
        <taxon>Fungi</taxon>
        <taxon>Dikarya</taxon>
        <taxon>Ascomycota</taxon>
        <taxon>Pezizomycotina</taxon>
        <taxon>Leotiomycetes</taxon>
        <taxon>Helotiales</taxon>
        <taxon>Pleuroascaceae</taxon>
        <taxon>Venustampulla</taxon>
    </lineage>
</organism>
<sequence>MLAIKTGKKSSGYSSIFYQLARNVWESTLLQLGLPERQIRIVEPVLGRPVFLHMVQGSITIRESVPMRRSQDAPGF</sequence>
<dbReference type="RefSeq" id="XP_031864644.1">
    <property type="nucleotide sequence ID" value="XM_032019204.1"/>
</dbReference>